<dbReference type="PANTHER" id="PTHR43174">
    <property type="entry name" value="UDP-N-ACETYLGLUCOSAMINE 2-EPIMERASE"/>
    <property type="match status" value="1"/>
</dbReference>
<comment type="function">
    <text evidence="8">May be involved in synthesis of N-acetyltrideoxygalactose, a component of exopolysaccharide EPS I which functions as a virulence factor.</text>
</comment>
<dbReference type="NCBIfam" id="TIGR00236">
    <property type="entry name" value="wecB"/>
    <property type="match status" value="1"/>
</dbReference>
<dbReference type="EC" id="5.1.3.14" evidence="7"/>
<protein>
    <recommendedName>
        <fullName evidence="10">Probable UDP-N-acetylglucosamine 2-epimerase</fullName>
        <ecNumber evidence="7">5.1.3.14</ecNumber>
    </recommendedName>
</protein>
<keyword evidence="4 11" id="KW-0413">Isomerase</keyword>
<dbReference type="Gene3D" id="3.40.50.2000">
    <property type="entry name" value="Glycogen Phosphorylase B"/>
    <property type="match status" value="2"/>
</dbReference>
<dbReference type="RefSeq" id="WP_059448805.1">
    <property type="nucleotide sequence ID" value="NZ_CP013365.1"/>
</dbReference>
<accession>A0A118KVB1</accession>
<evidence type="ECO:0000256" key="10">
    <source>
        <dbReference type="ARBA" id="ARBA00070970"/>
    </source>
</evidence>
<proteinExistence type="inferred from homology"/>
<evidence type="ECO:0000256" key="3">
    <source>
        <dbReference type="ARBA" id="ARBA00023026"/>
    </source>
</evidence>
<evidence type="ECO:0000256" key="11">
    <source>
        <dbReference type="RuleBase" id="RU003513"/>
    </source>
</evidence>
<dbReference type="Proteomes" id="UP000068016">
    <property type="component" value="Unassembled WGS sequence"/>
</dbReference>
<organism evidence="12 13">
    <name type="scientific">Burkholderia territorii</name>
    <dbReference type="NCBI Taxonomy" id="1503055"/>
    <lineage>
        <taxon>Bacteria</taxon>
        <taxon>Pseudomonadati</taxon>
        <taxon>Pseudomonadota</taxon>
        <taxon>Betaproteobacteria</taxon>
        <taxon>Burkholderiales</taxon>
        <taxon>Burkholderiaceae</taxon>
        <taxon>Burkholderia</taxon>
        <taxon>Burkholderia cepacia complex</taxon>
    </lineage>
</organism>
<dbReference type="InterPro" id="IPR003331">
    <property type="entry name" value="UDP_GlcNAc_Epimerase_2_dom"/>
</dbReference>
<comment type="catalytic activity">
    <reaction evidence="5">
        <text>UDP-N-acetyl-alpha-D-glucosamine = UDP-N-acetyl-alpha-D-mannosamine</text>
        <dbReference type="Rhea" id="RHEA:17213"/>
        <dbReference type="ChEBI" id="CHEBI:57705"/>
        <dbReference type="ChEBI" id="CHEBI:68623"/>
        <dbReference type="EC" id="5.1.3.14"/>
    </reaction>
</comment>
<keyword evidence="3" id="KW-0843">Virulence</keyword>
<dbReference type="KEGG" id="btei:WS51_02205"/>
<comment type="pathway">
    <text evidence="9">Glycan metabolism; exopolysaccharide EPS I biosynthesis.</text>
</comment>
<evidence type="ECO:0000256" key="6">
    <source>
        <dbReference type="ARBA" id="ARBA00038209"/>
    </source>
</evidence>
<dbReference type="InterPro" id="IPR029767">
    <property type="entry name" value="WecB-like"/>
</dbReference>
<keyword evidence="2" id="KW-0448">Lipopolysaccharide biosynthesis</keyword>
<dbReference type="SUPFAM" id="SSF53756">
    <property type="entry name" value="UDP-Glycosyltransferase/glycogen phosphorylase"/>
    <property type="match status" value="1"/>
</dbReference>
<comment type="subcellular location">
    <subcellularLocation>
        <location evidence="1">Cytoplasm</location>
    </subcellularLocation>
</comment>
<dbReference type="GO" id="GO:0009103">
    <property type="term" value="P:lipopolysaccharide biosynthetic process"/>
    <property type="evidence" value="ECO:0007669"/>
    <property type="project" value="UniProtKB-KW"/>
</dbReference>
<dbReference type="AlphaFoldDB" id="A0A118KVB1"/>
<comment type="caution">
    <text evidence="12">The sequence shown here is derived from an EMBL/GenBank/DDBJ whole genome shotgun (WGS) entry which is preliminary data.</text>
</comment>
<evidence type="ECO:0000313" key="12">
    <source>
        <dbReference type="EMBL" id="KWN09665.1"/>
    </source>
</evidence>
<dbReference type="PANTHER" id="PTHR43174:SF2">
    <property type="entry name" value="UDP-N-ACETYLGLUCOSAMINE 2-EPIMERASE"/>
    <property type="match status" value="1"/>
</dbReference>
<sequence length="405" mass="44769">MKKILLVFGTRPEAIKMAPLVRALKSRKDVDARVCVTAQHREMLDQVLTLFAIQPDYDLNLMRQGQTLTDVTTGILQAIGIVFDDFGPDVVLVHGDTTTTLAVSLAAFYRYLPVGHVEAGLRSGDIWSPWPEELNRRVTDAVSSWHFAPTGQARDNLFSEGVPVGAVVMTGNTVIDALHDVKRMLDRDTALNHKIAARFPFLDPSRRVVLITGHRRESFGEPFRHFCEALCALANRYRDAQFVYPLHLNPNVREPARALLGSVPNIYLIEPQEYLSFVFLMSRAHFIITDSGGIQEEGPALGKPVLVTRETTERPEAIQAGTARLVGTDQERIVWEASRLFDSESAYEEMARASNPYGDGHASERIVHALMHSPGATANATSFSLGAAEMPFNALTLGLQALRSP</sequence>
<dbReference type="EMBL" id="LPLZ01000064">
    <property type="protein sequence ID" value="KWN09665.1"/>
    <property type="molecule type" value="Genomic_DNA"/>
</dbReference>
<evidence type="ECO:0000256" key="8">
    <source>
        <dbReference type="ARBA" id="ARBA00057006"/>
    </source>
</evidence>
<evidence type="ECO:0000256" key="4">
    <source>
        <dbReference type="ARBA" id="ARBA00023235"/>
    </source>
</evidence>
<comment type="similarity">
    <text evidence="6 11">Belongs to the UDP-N-acetylglucosamine 2-epimerase family.</text>
</comment>
<evidence type="ECO:0000256" key="1">
    <source>
        <dbReference type="ARBA" id="ARBA00004496"/>
    </source>
</evidence>
<dbReference type="GO" id="GO:0008761">
    <property type="term" value="F:UDP-N-acetylglucosamine 2-epimerase activity"/>
    <property type="evidence" value="ECO:0007669"/>
    <property type="project" value="UniProtKB-EC"/>
</dbReference>
<evidence type="ECO:0000256" key="7">
    <source>
        <dbReference type="ARBA" id="ARBA00038858"/>
    </source>
</evidence>
<name>A0A118KVB1_9BURK</name>
<evidence type="ECO:0000313" key="13">
    <source>
        <dbReference type="Proteomes" id="UP000068016"/>
    </source>
</evidence>
<dbReference type="CDD" id="cd03786">
    <property type="entry name" value="GTB_UDP-GlcNAc_2-Epimerase"/>
    <property type="match status" value="1"/>
</dbReference>
<evidence type="ECO:0000256" key="2">
    <source>
        <dbReference type="ARBA" id="ARBA00022985"/>
    </source>
</evidence>
<dbReference type="GO" id="GO:0005737">
    <property type="term" value="C:cytoplasm"/>
    <property type="evidence" value="ECO:0007669"/>
    <property type="project" value="UniProtKB-SubCell"/>
</dbReference>
<reference evidence="12 13" key="1">
    <citation type="submission" date="2015-11" db="EMBL/GenBank/DDBJ databases">
        <title>Expanding the genomic diversity of Burkholderia species for the development of highly accurate diagnostics.</title>
        <authorList>
            <person name="Sahl J."/>
            <person name="Keim P."/>
            <person name="Wagner D."/>
        </authorList>
    </citation>
    <scope>NUCLEOTIDE SEQUENCE [LARGE SCALE GENOMIC DNA]</scope>
    <source>
        <strain evidence="12 13">MSMB793WGS</strain>
    </source>
</reference>
<dbReference type="GeneID" id="46197009"/>
<dbReference type="FunFam" id="3.40.50.2000:FF:000043">
    <property type="entry name" value="UDP-N-acetylglucosamine 2-epimerase"/>
    <property type="match status" value="1"/>
</dbReference>
<evidence type="ECO:0000256" key="5">
    <source>
        <dbReference type="ARBA" id="ARBA00036080"/>
    </source>
</evidence>
<gene>
    <name evidence="12" type="ORF">WT83_22440</name>
</gene>
<dbReference type="Pfam" id="PF02350">
    <property type="entry name" value="Epimerase_2"/>
    <property type="match status" value="1"/>
</dbReference>
<evidence type="ECO:0000256" key="9">
    <source>
        <dbReference type="ARBA" id="ARBA00060597"/>
    </source>
</evidence>